<dbReference type="KEGG" id="aep:AMC99_01737"/>
<proteinExistence type="predicted"/>
<evidence type="ECO:0000313" key="2">
    <source>
        <dbReference type="EMBL" id="ALE17027.1"/>
    </source>
</evidence>
<accession>A0A0M4M8L8</accession>
<dbReference type="STRING" id="361183.AMC99_01737"/>
<reference evidence="2 3" key="1">
    <citation type="submission" date="2015-09" db="EMBL/GenBank/DDBJ databases">
        <title>Complete genome sequence of a benzo[a]pyrene-degrading bacterium Altererythrobacter epoxidivorans CGMCC 1.7731T.</title>
        <authorList>
            <person name="Li Z."/>
            <person name="Cheng H."/>
            <person name="Huo Y."/>
            <person name="Xu X."/>
        </authorList>
    </citation>
    <scope>NUCLEOTIDE SEQUENCE [LARGE SCALE GENOMIC DNA]</scope>
    <source>
        <strain evidence="2 3">CGMCC 1.7731</strain>
    </source>
</reference>
<dbReference type="EMBL" id="CP012669">
    <property type="protein sequence ID" value="ALE17027.1"/>
    <property type="molecule type" value="Genomic_DNA"/>
</dbReference>
<dbReference type="PROSITE" id="PS51257">
    <property type="entry name" value="PROKAR_LIPOPROTEIN"/>
    <property type="match status" value="1"/>
</dbReference>
<organism evidence="2 3">
    <name type="scientific">Altererythrobacter epoxidivorans</name>
    <dbReference type="NCBI Taxonomy" id="361183"/>
    <lineage>
        <taxon>Bacteria</taxon>
        <taxon>Pseudomonadati</taxon>
        <taxon>Pseudomonadota</taxon>
        <taxon>Alphaproteobacteria</taxon>
        <taxon>Sphingomonadales</taxon>
        <taxon>Erythrobacteraceae</taxon>
        <taxon>Altererythrobacter</taxon>
    </lineage>
</organism>
<name>A0A0M4M8L8_9SPHN</name>
<protein>
    <recommendedName>
        <fullName evidence="4">Entericidin EcnAB</fullName>
    </recommendedName>
</protein>
<evidence type="ECO:0000256" key="1">
    <source>
        <dbReference type="SAM" id="SignalP"/>
    </source>
</evidence>
<keyword evidence="1" id="KW-0732">Signal</keyword>
<gene>
    <name evidence="2" type="ORF">AMC99_01737</name>
</gene>
<keyword evidence="3" id="KW-1185">Reference proteome</keyword>
<feature type="chain" id="PRO_5005798178" description="Entericidin EcnAB" evidence="1">
    <location>
        <begin position="21"/>
        <end position="43"/>
    </location>
</feature>
<feature type="signal peptide" evidence="1">
    <location>
        <begin position="1"/>
        <end position="20"/>
    </location>
</feature>
<evidence type="ECO:0000313" key="3">
    <source>
        <dbReference type="Proteomes" id="UP000057938"/>
    </source>
</evidence>
<dbReference type="PATRIC" id="fig|361183.4.peg.1708"/>
<dbReference type="Proteomes" id="UP000057938">
    <property type="component" value="Chromosome"/>
</dbReference>
<dbReference type="AlphaFoldDB" id="A0A0M4M8L8"/>
<dbReference type="RefSeq" id="WP_157058286.1">
    <property type="nucleotide sequence ID" value="NZ_CP012669.1"/>
</dbReference>
<sequence>MTVRKTLIAAALAAMTLTSAACNTVRGAGQDLESVANDVDQAT</sequence>
<evidence type="ECO:0008006" key="4">
    <source>
        <dbReference type="Google" id="ProtNLM"/>
    </source>
</evidence>